<dbReference type="RefSeq" id="WP_087035954.1">
    <property type="nucleotide sequence ID" value="NZ_CP021377.1"/>
</dbReference>
<dbReference type="InterPro" id="IPR009921">
    <property type="entry name" value="YehS-like"/>
</dbReference>
<name>A0A1Y0D4P1_9GAMM</name>
<reference evidence="1 2" key="1">
    <citation type="journal article" date="2014" name="Int. J. Syst. Evol. Microbiol.">
        <title>Oceanisphaera profunda sp. nov., a marine bacterium isolated from deep-sea sediment, and emended description of the genus Oceanisphaera.</title>
        <authorList>
            <person name="Xu Z."/>
            <person name="Zhang X.Y."/>
            <person name="Su H.N."/>
            <person name="Yu Z.C."/>
            <person name="Liu C."/>
            <person name="Li H."/>
            <person name="Chen X.L."/>
            <person name="Song X.Y."/>
            <person name="Xie B.B."/>
            <person name="Qin Q.L."/>
            <person name="Zhou B.C."/>
            <person name="Shi M."/>
            <person name="Huang Y."/>
            <person name="Zhang Y.Z."/>
        </authorList>
    </citation>
    <scope>NUCLEOTIDE SEQUENCE [LARGE SCALE GENOMIC DNA]</scope>
    <source>
        <strain evidence="1 2">SM1222</strain>
    </source>
</reference>
<dbReference type="AlphaFoldDB" id="A0A1Y0D4P1"/>
<dbReference type="PANTHER" id="PTHR37805">
    <property type="entry name" value="CYTOPLASMIC PROTEIN-RELATED"/>
    <property type="match status" value="1"/>
</dbReference>
<gene>
    <name evidence="1" type="ORF">CBP31_07440</name>
</gene>
<organism evidence="1 2">
    <name type="scientific">Oceanisphaera profunda</name>
    <dbReference type="NCBI Taxonomy" id="1416627"/>
    <lineage>
        <taxon>Bacteria</taxon>
        <taxon>Pseudomonadati</taxon>
        <taxon>Pseudomonadota</taxon>
        <taxon>Gammaproteobacteria</taxon>
        <taxon>Aeromonadales</taxon>
        <taxon>Aeromonadaceae</taxon>
        <taxon>Oceanisphaera</taxon>
    </lineage>
</organism>
<dbReference type="OrthoDB" id="9788465at2"/>
<sequence length="169" mass="18928">MTNNDILRRVRYSLDLKDAQSLALFAQGGIEIDEAQFLALLAKEEDENYHSCSNEQLLGFLDGLVLQERGPREGGPAPKAEGAEPMNNQVFKKLRVALQLKEEDILNLLALAGFIVRKPELTSLFRKPDHKHFKACGDQFLRNFLQGLALQRRHGAEPSSEQDADVTAE</sequence>
<proteinExistence type="predicted"/>
<dbReference type="PANTHER" id="PTHR37805:SF1">
    <property type="entry name" value="CYTOPLASMIC PROTEIN"/>
    <property type="match status" value="1"/>
</dbReference>
<evidence type="ECO:0000313" key="1">
    <source>
        <dbReference type="EMBL" id="ART82479.1"/>
    </source>
</evidence>
<protein>
    <recommendedName>
        <fullName evidence="3">DUF1456 domain-containing protein</fullName>
    </recommendedName>
</protein>
<keyword evidence="2" id="KW-1185">Reference proteome</keyword>
<dbReference type="Pfam" id="PF07308">
    <property type="entry name" value="DUF1456"/>
    <property type="match status" value="2"/>
</dbReference>
<evidence type="ECO:0008006" key="3">
    <source>
        <dbReference type="Google" id="ProtNLM"/>
    </source>
</evidence>
<evidence type="ECO:0000313" key="2">
    <source>
        <dbReference type="Proteomes" id="UP000243937"/>
    </source>
</evidence>
<dbReference type="KEGG" id="opf:CBP31_07440"/>
<accession>A0A1Y0D4P1</accession>
<dbReference type="Proteomes" id="UP000243937">
    <property type="component" value="Chromosome"/>
</dbReference>
<dbReference type="EMBL" id="CP021377">
    <property type="protein sequence ID" value="ART82479.1"/>
    <property type="molecule type" value="Genomic_DNA"/>
</dbReference>